<dbReference type="Proteomes" id="UP001567538">
    <property type="component" value="Unassembled WGS sequence"/>
</dbReference>
<name>A0ABD1IMB4_SALDI</name>
<evidence type="ECO:0000313" key="2">
    <source>
        <dbReference type="EMBL" id="KAL1569830.1"/>
    </source>
</evidence>
<feature type="compositionally biased region" description="Basic and acidic residues" evidence="1">
    <location>
        <begin position="14"/>
        <end position="24"/>
    </location>
</feature>
<keyword evidence="3" id="KW-1185">Reference proteome</keyword>
<feature type="region of interest" description="Disordered" evidence="1">
    <location>
        <begin position="93"/>
        <end position="114"/>
    </location>
</feature>
<dbReference type="PANTHER" id="PTHR35098">
    <property type="entry name" value="EXPRESSED PROTEIN"/>
    <property type="match status" value="1"/>
</dbReference>
<dbReference type="InterPro" id="IPR040294">
    <property type="entry name" value="Nodulin-rel_1/2"/>
</dbReference>
<evidence type="ECO:0000313" key="3">
    <source>
        <dbReference type="Proteomes" id="UP001567538"/>
    </source>
</evidence>
<dbReference type="PANTHER" id="PTHR35098:SF1">
    <property type="entry name" value="NODULIN-RELATED PROTEIN 2"/>
    <property type="match status" value="1"/>
</dbReference>
<dbReference type="AlphaFoldDB" id="A0ABD1IMB4"/>
<gene>
    <name evidence="2" type="ORF">AAHA92_01259</name>
</gene>
<organism evidence="2 3">
    <name type="scientific">Salvia divinorum</name>
    <name type="common">Maria pastora</name>
    <name type="synonym">Diviner's sage</name>
    <dbReference type="NCBI Taxonomy" id="28513"/>
    <lineage>
        <taxon>Eukaryota</taxon>
        <taxon>Viridiplantae</taxon>
        <taxon>Streptophyta</taxon>
        <taxon>Embryophyta</taxon>
        <taxon>Tracheophyta</taxon>
        <taxon>Spermatophyta</taxon>
        <taxon>Magnoliopsida</taxon>
        <taxon>eudicotyledons</taxon>
        <taxon>Gunneridae</taxon>
        <taxon>Pentapetalae</taxon>
        <taxon>asterids</taxon>
        <taxon>lamiids</taxon>
        <taxon>Lamiales</taxon>
        <taxon>Lamiaceae</taxon>
        <taxon>Nepetoideae</taxon>
        <taxon>Mentheae</taxon>
        <taxon>Salviinae</taxon>
        <taxon>Salvia</taxon>
        <taxon>Salvia subgen. Calosphace</taxon>
    </lineage>
</organism>
<feature type="region of interest" description="Disordered" evidence="1">
    <location>
        <begin position="1"/>
        <end position="28"/>
    </location>
</feature>
<dbReference type="EMBL" id="JBEAFC010000001">
    <property type="protein sequence ID" value="KAL1569830.1"/>
    <property type="molecule type" value="Genomic_DNA"/>
</dbReference>
<protein>
    <submittedName>
        <fullName evidence="2">Nodulin-related protein 1-like</fullName>
    </submittedName>
</protein>
<sequence length="114" mass="12142">MNFLSGLAKGGDSNNHKPGGEKKSSSAGLFSDAKVVAEAARAQFSNHPEKYDKAKAAGSAAHLLDAASEYGKLDETKGVGKYVHQAEDYLRRYSHEPAKKPDEFVGKPSHAGEP</sequence>
<comment type="caution">
    <text evidence="2">The sequence shown here is derived from an EMBL/GenBank/DDBJ whole genome shotgun (WGS) entry which is preliminary data.</text>
</comment>
<evidence type="ECO:0000256" key="1">
    <source>
        <dbReference type="SAM" id="MobiDB-lite"/>
    </source>
</evidence>
<proteinExistence type="predicted"/>
<reference evidence="2 3" key="1">
    <citation type="submission" date="2024-06" db="EMBL/GenBank/DDBJ databases">
        <title>A chromosome level genome sequence of Diviner's sage (Salvia divinorum).</title>
        <authorList>
            <person name="Ford S.A."/>
            <person name="Ro D.-K."/>
            <person name="Ness R.W."/>
            <person name="Phillips M.A."/>
        </authorList>
    </citation>
    <scope>NUCLEOTIDE SEQUENCE [LARGE SCALE GENOMIC DNA]</scope>
    <source>
        <strain evidence="2">SAF-2024a</strain>
        <tissue evidence="2">Leaf</tissue>
    </source>
</reference>
<accession>A0ABD1IMB4</accession>